<keyword evidence="2" id="KW-0489">Methyltransferase</keyword>
<dbReference type="GO" id="GO:0008757">
    <property type="term" value="F:S-adenosylmethionine-dependent methyltransferase activity"/>
    <property type="evidence" value="ECO:0007669"/>
    <property type="project" value="InterPro"/>
</dbReference>
<name>A0A2A5WD67_9GAMM</name>
<dbReference type="InterPro" id="IPR013216">
    <property type="entry name" value="Methyltransf_11"/>
</dbReference>
<gene>
    <name evidence="2" type="ORF">CNF02_06065</name>
</gene>
<evidence type="ECO:0000313" key="3">
    <source>
        <dbReference type="Proteomes" id="UP000219329"/>
    </source>
</evidence>
<dbReference type="EMBL" id="NTJZ01000004">
    <property type="protein sequence ID" value="PDH34352.1"/>
    <property type="molecule type" value="Genomic_DNA"/>
</dbReference>
<dbReference type="AlphaFoldDB" id="A0A2A5WD67"/>
<reference evidence="2 3" key="1">
    <citation type="submission" date="2017-08" db="EMBL/GenBank/DDBJ databases">
        <title>Fine stratification of microbial communities through a metagenomic profile of the photic zone.</title>
        <authorList>
            <person name="Haro-Moreno J.M."/>
            <person name="Lopez-Perez M."/>
            <person name="De La Torre J."/>
            <person name="Picazo A."/>
            <person name="Camacho A."/>
            <person name="Rodriguez-Valera F."/>
        </authorList>
    </citation>
    <scope>NUCLEOTIDE SEQUENCE [LARGE SCALE GENOMIC DNA]</scope>
    <source>
        <strain evidence="2">MED-G28</strain>
    </source>
</reference>
<dbReference type="GO" id="GO:0032259">
    <property type="term" value="P:methylation"/>
    <property type="evidence" value="ECO:0007669"/>
    <property type="project" value="UniProtKB-KW"/>
</dbReference>
<feature type="domain" description="Methyltransferase type 11" evidence="1">
    <location>
        <begin position="90"/>
        <end position="141"/>
    </location>
</feature>
<dbReference type="Gene3D" id="3.40.50.150">
    <property type="entry name" value="Vaccinia Virus protein VP39"/>
    <property type="match status" value="1"/>
</dbReference>
<evidence type="ECO:0000313" key="2">
    <source>
        <dbReference type="EMBL" id="PDH34352.1"/>
    </source>
</evidence>
<dbReference type="Proteomes" id="UP000219329">
    <property type="component" value="Unassembled WGS sequence"/>
</dbReference>
<accession>A0A2A5WD67</accession>
<dbReference type="Pfam" id="PF08241">
    <property type="entry name" value="Methyltransf_11"/>
    <property type="match status" value="1"/>
</dbReference>
<proteinExistence type="predicted"/>
<evidence type="ECO:0000259" key="1">
    <source>
        <dbReference type="Pfam" id="PF08241"/>
    </source>
</evidence>
<protein>
    <submittedName>
        <fullName evidence="2">SAM-dependent methyltransferase</fullName>
    </submittedName>
</protein>
<dbReference type="InterPro" id="IPR029063">
    <property type="entry name" value="SAM-dependent_MTases_sf"/>
</dbReference>
<dbReference type="SUPFAM" id="SSF53335">
    <property type="entry name" value="S-adenosyl-L-methionine-dependent methyltransferases"/>
    <property type="match status" value="1"/>
</dbReference>
<dbReference type="CDD" id="cd02440">
    <property type="entry name" value="AdoMet_MTases"/>
    <property type="match status" value="1"/>
</dbReference>
<keyword evidence="2" id="KW-0808">Transferase</keyword>
<organism evidence="2 3">
    <name type="scientific">OM182 bacterium MED-G28</name>
    <dbReference type="NCBI Taxonomy" id="1986256"/>
    <lineage>
        <taxon>Bacteria</taxon>
        <taxon>Pseudomonadati</taxon>
        <taxon>Pseudomonadota</taxon>
        <taxon>Gammaproteobacteria</taxon>
        <taxon>OMG group</taxon>
        <taxon>OM182 clade</taxon>
    </lineage>
</organism>
<sequence>MKLSFKNENRPRLLKRLPDPELLPALVSEWYRSAQGIAVLKAESAIVKPIISRLFGYHILQVGPNDEVSLIDESPVGHKIIFAPSWRPGIQNAVSDIEELPLETDSIDVVVAHHALDFTDDSRKLLREVTRVLRPGGHMLIVGFNPVSPWGFWRVFKHRAYVPWRGRFLSKKRLSDWLQLLNLQIDSVDYGLHFLPLKFASLLRRAEKVERLCRKLHSPLGGAYFVLCVKQVPTITPAMPKWRPLRSPATRTAIPAAENIRLKIH</sequence>
<comment type="caution">
    <text evidence="2">The sequence shown here is derived from an EMBL/GenBank/DDBJ whole genome shotgun (WGS) entry which is preliminary data.</text>
</comment>